<gene>
    <name evidence="2" type="ORF">B0T11DRAFT_298877</name>
</gene>
<comment type="caution">
    <text evidence="2">The sequence shown here is derived from an EMBL/GenBank/DDBJ whole genome shotgun (WGS) entry which is preliminary data.</text>
</comment>
<dbReference type="EMBL" id="JAGPXD010000003">
    <property type="protein sequence ID" value="KAH7363644.1"/>
    <property type="molecule type" value="Genomic_DNA"/>
</dbReference>
<keyword evidence="3" id="KW-1185">Reference proteome</keyword>
<dbReference type="Proteomes" id="UP000813385">
    <property type="component" value="Unassembled WGS sequence"/>
</dbReference>
<protein>
    <submittedName>
        <fullName evidence="2">Uncharacterized protein</fullName>
    </submittedName>
</protein>
<name>A0A8K0X4X7_9PEZI</name>
<dbReference type="AlphaFoldDB" id="A0A8K0X4X7"/>
<proteinExistence type="predicted"/>
<dbReference type="OrthoDB" id="3499148at2759"/>
<feature type="region of interest" description="Disordered" evidence="1">
    <location>
        <begin position="123"/>
        <end position="169"/>
    </location>
</feature>
<sequence length="343" mass="38078">MAPETPIRDRDFAAIFQRHITKEWSRKKAPNGAKQAWKVAKTRPKNATERIFCEAGFQAWLSYFLTELDLRTHYVGRTDDQADIEAVHRLPIPSRVAIANELAKTVPHPTFAAAVTKIRSQIERQTPSSTPMPSVEEPEPEVDLDPPRSPDNLRSATNGEQPATVTDEQHLGNATGIELVFPTYLCTAIRTTEMGASVTMTFPYDQGGGIHCLMSLAILPNKLEFIAMKLFGLHLETDGDMRYALVGRSRLRPNTDLSVQGASWAALLELLGETTSIALARSPLREYELKTQSSQYTSCVSLIWTGDARQDGILSLNLGFREGVAIKEKLYAPWNINSTVNLV</sequence>
<evidence type="ECO:0000313" key="3">
    <source>
        <dbReference type="Proteomes" id="UP000813385"/>
    </source>
</evidence>
<evidence type="ECO:0000313" key="2">
    <source>
        <dbReference type="EMBL" id="KAH7363644.1"/>
    </source>
</evidence>
<feature type="compositionally biased region" description="Low complexity" evidence="1">
    <location>
        <begin position="126"/>
        <end position="135"/>
    </location>
</feature>
<organism evidence="2 3">
    <name type="scientific">Plectosphaerella cucumerina</name>
    <dbReference type="NCBI Taxonomy" id="40658"/>
    <lineage>
        <taxon>Eukaryota</taxon>
        <taxon>Fungi</taxon>
        <taxon>Dikarya</taxon>
        <taxon>Ascomycota</taxon>
        <taxon>Pezizomycotina</taxon>
        <taxon>Sordariomycetes</taxon>
        <taxon>Hypocreomycetidae</taxon>
        <taxon>Glomerellales</taxon>
        <taxon>Plectosphaerellaceae</taxon>
        <taxon>Plectosphaerella</taxon>
    </lineage>
</organism>
<evidence type="ECO:0000256" key="1">
    <source>
        <dbReference type="SAM" id="MobiDB-lite"/>
    </source>
</evidence>
<accession>A0A8K0X4X7</accession>
<reference evidence="2" key="1">
    <citation type="journal article" date="2021" name="Nat. Commun.">
        <title>Genetic determinants of endophytism in the Arabidopsis root mycobiome.</title>
        <authorList>
            <person name="Mesny F."/>
            <person name="Miyauchi S."/>
            <person name="Thiergart T."/>
            <person name="Pickel B."/>
            <person name="Atanasova L."/>
            <person name="Karlsson M."/>
            <person name="Huettel B."/>
            <person name="Barry K.W."/>
            <person name="Haridas S."/>
            <person name="Chen C."/>
            <person name="Bauer D."/>
            <person name="Andreopoulos W."/>
            <person name="Pangilinan J."/>
            <person name="LaButti K."/>
            <person name="Riley R."/>
            <person name="Lipzen A."/>
            <person name="Clum A."/>
            <person name="Drula E."/>
            <person name="Henrissat B."/>
            <person name="Kohler A."/>
            <person name="Grigoriev I.V."/>
            <person name="Martin F.M."/>
            <person name="Hacquard S."/>
        </authorList>
    </citation>
    <scope>NUCLEOTIDE SEQUENCE</scope>
    <source>
        <strain evidence="2">MPI-CAGE-AT-0016</strain>
    </source>
</reference>
<feature type="compositionally biased region" description="Polar residues" evidence="1">
    <location>
        <begin position="152"/>
        <end position="166"/>
    </location>
</feature>